<name>A0A2T7DKA3_9POAL</name>
<accession>A0A2T7DKA3</accession>
<feature type="compositionally biased region" description="Basic residues" evidence="1">
    <location>
        <begin position="36"/>
        <end position="52"/>
    </location>
</feature>
<organism evidence="2 3">
    <name type="scientific">Panicum hallii var. hallii</name>
    <dbReference type="NCBI Taxonomy" id="1504633"/>
    <lineage>
        <taxon>Eukaryota</taxon>
        <taxon>Viridiplantae</taxon>
        <taxon>Streptophyta</taxon>
        <taxon>Embryophyta</taxon>
        <taxon>Tracheophyta</taxon>
        <taxon>Spermatophyta</taxon>
        <taxon>Magnoliopsida</taxon>
        <taxon>Liliopsida</taxon>
        <taxon>Poales</taxon>
        <taxon>Poaceae</taxon>
        <taxon>PACMAD clade</taxon>
        <taxon>Panicoideae</taxon>
        <taxon>Panicodae</taxon>
        <taxon>Paniceae</taxon>
        <taxon>Panicinae</taxon>
        <taxon>Panicum</taxon>
        <taxon>Panicum sect. Panicum</taxon>
    </lineage>
</organism>
<dbReference type="Proteomes" id="UP000244336">
    <property type="component" value="Chromosome 5"/>
</dbReference>
<evidence type="ECO:0000313" key="2">
    <source>
        <dbReference type="EMBL" id="PUZ56016.1"/>
    </source>
</evidence>
<evidence type="ECO:0000313" key="3">
    <source>
        <dbReference type="Proteomes" id="UP000244336"/>
    </source>
</evidence>
<gene>
    <name evidence="2" type="ORF">GQ55_5G260900</name>
</gene>
<dbReference type="EMBL" id="CM009753">
    <property type="protein sequence ID" value="PUZ56016.1"/>
    <property type="molecule type" value="Genomic_DNA"/>
</dbReference>
<feature type="compositionally biased region" description="Gly residues" evidence="1">
    <location>
        <begin position="1"/>
        <end position="15"/>
    </location>
</feature>
<protein>
    <submittedName>
        <fullName evidence="2">Uncharacterized protein</fullName>
    </submittedName>
</protein>
<dbReference type="Gramene" id="PUZ56016">
    <property type="protein sequence ID" value="PUZ56016"/>
    <property type="gene ID" value="GQ55_5G260900"/>
</dbReference>
<evidence type="ECO:0000256" key="1">
    <source>
        <dbReference type="SAM" id="MobiDB-lite"/>
    </source>
</evidence>
<sequence length="122" mass="13127">MPSRGGTGVGLGTDGGDGRRRRLGPHCGRGGDGHRAASRVVRRPRRERRLGPRRGGGNLPARGVLAVFSKPATYPGFADPPKPRNGSSSTWRHRGEGFESKKEPQPSDESNVSFSVLPLWAF</sequence>
<reference evidence="2 3" key="1">
    <citation type="submission" date="2018-04" db="EMBL/GenBank/DDBJ databases">
        <title>WGS assembly of Panicum hallii var. hallii HAL2.</title>
        <authorList>
            <person name="Lovell J."/>
            <person name="Jenkins J."/>
            <person name="Lowry D."/>
            <person name="Mamidi S."/>
            <person name="Sreedasyam A."/>
            <person name="Weng X."/>
            <person name="Barry K."/>
            <person name="Bonette J."/>
            <person name="Campitelli B."/>
            <person name="Daum C."/>
            <person name="Gordon S."/>
            <person name="Gould B."/>
            <person name="Lipzen A."/>
            <person name="MacQueen A."/>
            <person name="Palacio-Mejia J."/>
            <person name="Plott C."/>
            <person name="Shakirov E."/>
            <person name="Shu S."/>
            <person name="Yoshinaga Y."/>
            <person name="Zane M."/>
            <person name="Rokhsar D."/>
            <person name="Grimwood J."/>
            <person name="Schmutz J."/>
            <person name="Juenger T."/>
        </authorList>
    </citation>
    <scope>NUCLEOTIDE SEQUENCE [LARGE SCALE GENOMIC DNA]</scope>
    <source>
        <strain evidence="3">cv. HAL2</strain>
    </source>
</reference>
<dbReference type="AlphaFoldDB" id="A0A2T7DKA3"/>
<feature type="compositionally biased region" description="Basic and acidic residues" evidence="1">
    <location>
        <begin position="93"/>
        <end position="105"/>
    </location>
</feature>
<feature type="region of interest" description="Disordered" evidence="1">
    <location>
        <begin position="1"/>
        <end position="111"/>
    </location>
</feature>
<proteinExistence type="predicted"/>
<keyword evidence="3" id="KW-1185">Reference proteome</keyword>